<feature type="coiled-coil region" evidence="5">
    <location>
        <begin position="219"/>
        <end position="246"/>
    </location>
</feature>
<evidence type="ECO:0000256" key="5">
    <source>
        <dbReference type="SAM" id="Coils"/>
    </source>
</evidence>
<keyword evidence="5" id="KW-0175">Coiled coil</keyword>
<reference evidence="8 9" key="1">
    <citation type="submission" date="2019-02" db="EMBL/GenBank/DDBJ databases">
        <title>Dyella amyloliquefaciens sp. nov., isolated from forest soil.</title>
        <authorList>
            <person name="Gao Z.-H."/>
            <person name="Qiu L.-H."/>
        </authorList>
    </citation>
    <scope>NUCLEOTIDE SEQUENCE [LARGE SCALE GENOMIC DNA]</scope>
    <source>
        <strain evidence="8 9">KACC 12747</strain>
    </source>
</reference>
<accession>A0A4R0YD91</accession>
<dbReference type="EMBL" id="SJTG01000008">
    <property type="protein sequence ID" value="TCI05976.1"/>
    <property type="molecule type" value="Genomic_DNA"/>
</dbReference>
<organism evidence="8 9">
    <name type="scientific">Dyella soli</name>
    <dbReference type="NCBI Taxonomy" id="522319"/>
    <lineage>
        <taxon>Bacteria</taxon>
        <taxon>Pseudomonadati</taxon>
        <taxon>Pseudomonadota</taxon>
        <taxon>Gammaproteobacteria</taxon>
        <taxon>Lysobacterales</taxon>
        <taxon>Rhodanobacteraceae</taxon>
        <taxon>Dyella</taxon>
    </lineage>
</organism>
<dbReference type="AlphaFoldDB" id="A0A4R0YD91"/>
<gene>
    <name evidence="8" type="ORF">EZM97_36300</name>
</gene>
<protein>
    <submittedName>
        <fullName evidence="8">YIP1 family protein</fullName>
    </submittedName>
</protein>
<dbReference type="RefSeq" id="WP_131152795.1">
    <property type="nucleotide sequence ID" value="NZ_SJTG01000008.1"/>
</dbReference>
<feature type="domain" description="Yip1" evidence="7">
    <location>
        <begin position="12"/>
        <end position="182"/>
    </location>
</feature>
<proteinExistence type="predicted"/>
<evidence type="ECO:0000313" key="8">
    <source>
        <dbReference type="EMBL" id="TCI05976.1"/>
    </source>
</evidence>
<feature type="transmembrane region" description="Helical" evidence="6">
    <location>
        <begin position="72"/>
        <end position="99"/>
    </location>
</feature>
<sequence>MDFGKIIARAKAVLTTPQTEWPKIGAEPATIQGLYTGYILWLAALPLVARFIKDSLLGTSALGMSFRVPVGAGIGMLIVSYALSLAVLYVLALIVSALAPSFGGQKSSVQALKVIAYSWTAYWVASVAVLIPWIGWLVSIAGLVYAIYLMYLGLPHTMRSPVEKSAGYTAVSVIIGILLSLAVGAIVGGIFASAVMGGMNLPNQTGHVTFDKDSAMGKLAAMGERAEAANKELEAAQKSGDTAAQNAAMSKVMGAAMGNDGNVQSLSADQMRGFLPDSVLGWKRENLSAERNAAMGMQVTTARAQYTDGNHSIELEVVDTGSMKGMMEMASAMAPEQEQSTEHGYEKTYSQNGRLVQESWDKQSNDGTFSVVVGKRFTVKASGQVDSVDQLKEAVGTVDLSKLESLKDAGVKNQ</sequence>
<keyword evidence="3 6" id="KW-1133">Transmembrane helix</keyword>
<feature type="transmembrane region" description="Helical" evidence="6">
    <location>
        <begin position="166"/>
        <end position="192"/>
    </location>
</feature>
<evidence type="ECO:0000256" key="2">
    <source>
        <dbReference type="ARBA" id="ARBA00022692"/>
    </source>
</evidence>
<keyword evidence="2 6" id="KW-0812">Transmembrane</keyword>
<dbReference type="GO" id="GO:0016020">
    <property type="term" value="C:membrane"/>
    <property type="evidence" value="ECO:0007669"/>
    <property type="project" value="UniProtKB-SubCell"/>
</dbReference>
<evidence type="ECO:0000313" key="9">
    <source>
        <dbReference type="Proteomes" id="UP000291822"/>
    </source>
</evidence>
<keyword evidence="9" id="KW-1185">Reference proteome</keyword>
<dbReference type="Proteomes" id="UP000291822">
    <property type="component" value="Unassembled WGS sequence"/>
</dbReference>
<evidence type="ECO:0000256" key="1">
    <source>
        <dbReference type="ARBA" id="ARBA00004141"/>
    </source>
</evidence>
<evidence type="ECO:0000256" key="6">
    <source>
        <dbReference type="SAM" id="Phobius"/>
    </source>
</evidence>
<dbReference type="Pfam" id="PF04893">
    <property type="entry name" value="Yip1"/>
    <property type="match status" value="1"/>
</dbReference>
<evidence type="ECO:0000259" key="7">
    <source>
        <dbReference type="Pfam" id="PF04893"/>
    </source>
</evidence>
<evidence type="ECO:0000256" key="3">
    <source>
        <dbReference type="ARBA" id="ARBA00022989"/>
    </source>
</evidence>
<name>A0A4R0YD91_9GAMM</name>
<feature type="transmembrane region" description="Helical" evidence="6">
    <location>
        <begin position="136"/>
        <end position="154"/>
    </location>
</feature>
<dbReference type="InterPro" id="IPR006977">
    <property type="entry name" value="Yip1_dom"/>
</dbReference>
<comment type="subcellular location">
    <subcellularLocation>
        <location evidence="1">Membrane</location>
        <topology evidence="1">Multi-pass membrane protein</topology>
    </subcellularLocation>
</comment>
<feature type="transmembrane region" description="Helical" evidence="6">
    <location>
        <begin position="33"/>
        <end position="52"/>
    </location>
</feature>
<evidence type="ECO:0000256" key="4">
    <source>
        <dbReference type="ARBA" id="ARBA00023136"/>
    </source>
</evidence>
<comment type="caution">
    <text evidence="8">The sequence shown here is derived from an EMBL/GenBank/DDBJ whole genome shotgun (WGS) entry which is preliminary data.</text>
</comment>
<keyword evidence="4 6" id="KW-0472">Membrane</keyword>